<name>A0ABW2AY37_9MICO</name>
<evidence type="ECO:0000256" key="1">
    <source>
        <dbReference type="SAM" id="MobiDB-lite"/>
    </source>
</evidence>
<accession>A0ABW2AY37</accession>
<reference evidence="4" key="1">
    <citation type="journal article" date="2019" name="Int. J. Syst. Evol. Microbiol.">
        <title>The Global Catalogue of Microorganisms (GCM) 10K type strain sequencing project: providing services to taxonomists for standard genome sequencing and annotation.</title>
        <authorList>
            <consortium name="The Broad Institute Genomics Platform"/>
            <consortium name="The Broad Institute Genome Sequencing Center for Infectious Disease"/>
            <person name="Wu L."/>
            <person name="Ma J."/>
        </authorList>
    </citation>
    <scope>NUCLEOTIDE SEQUENCE [LARGE SCALE GENOMIC DNA]</scope>
    <source>
        <strain evidence="4">NBRC 106593</strain>
    </source>
</reference>
<dbReference type="Proteomes" id="UP001596356">
    <property type="component" value="Unassembled WGS sequence"/>
</dbReference>
<protein>
    <recommendedName>
        <fullName evidence="5">Lipoprotein</fullName>
    </recommendedName>
</protein>
<feature type="chain" id="PRO_5045103380" description="Lipoprotein" evidence="2">
    <location>
        <begin position="28"/>
        <end position="181"/>
    </location>
</feature>
<comment type="caution">
    <text evidence="3">The sequence shown here is derived from an EMBL/GenBank/DDBJ whole genome shotgun (WGS) entry which is preliminary data.</text>
</comment>
<keyword evidence="4" id="KW-1185">Reference proteome</keyword>
<keyword evidence="2" id="KW-0732">Signal</keyword>
<proteinExistence type="predicted"/>
<sequence>MRLQRCGTALAAAALVGALAACGGSDAGTPSRTATSTAPTTSSTPAPTSTSAAAPTSGGTVSKAPTKPMTTPPPANDSTVASPTAALESAVRSYSGFYTGGNGPAAYALLSARCQKLYSPSVFNAVVKQVHQGYGTTPIATLRVVVNGDSGFATYTYPKSGLNQNRQPWVLEGGSWKNDGC</sequence>
<gene>
    <name evidence="3" type="ORF">ACFQBT_19205</name>
</gene>
<feature type="signal peptide" evidence="2">
    <location>
        <begin position="1"/>
        <end position="27"/>
    </location>
</feature>
<dbReference type="EMBL" id="JBHSWJ010000002">
    <property type="protein sequence ID" value="MFC6715840.1"/>
    <property type="molecule type" value="Genomic_DNA"/>
</dbReference>
<evidence type="ECO:0000313" key="4">
    <source>
        <dbReference type="Proteomes" id="UP001596356"/>
    </source>
</evidence>
<evidence type="ECO:0000256" key="2">
    <source>
        <dbReference type="SAM" id="SignalP"/>
    </source>
</evidence>
<feature type="compositionally biased region" description="Low complexity" evidence="1">
    <location>
        <begin position="26"/>
        <end position="69"/>
    </location>
</feature>
<organism evidence="3 4">
    <name type="scientific">Branchiibius cervicis</name>
    <dbReference type="NCBI Taxonomy" id="908252"/>
    <lineage>
        <taxon>Bacteria</taxon>
        <taxon>Bacillati</taxon>
        <taxon>Actinomycetota</taxon>
        <taxon>Actinomycetes</taxon>
        <taxon>Micrococcales</taxon>
        <taxon>Dermacoccaceae</taxon>
        <taxon>Branchiibius</taxon>
    </lineage>
</organism>
<dbReference type="PROSITE" id="PS51257">
    <property type="entry name" value="PROKAR_LIPOPROTEIN"/>
    <property type="match status" value="1"/>
</dbReference>
<evidence type="ECO:0008006" key="5">
    <source>
        <dbReference type="Google" id="ProtNLM"/>
    </source>
</evidence>
<dbReference type="RefSeq" id="WP_377825226.1">
    <property type="nucleotide sequence ID" value="NZ_JBHSWJ010000002.1"/>
</dbReference>
<evidence type="ECO:0000313" key="3">
    <source>
        <dbReference type="EMBL" id="MFC6715840.1"/>
    </source>
</evidence>
<feature type="region of interest" description="Disordered" evidence="1">
    <location>
        <begin position="26"/>
        <end position="84"/>
    </location>
</feature>